<evidence type="ECO:0000313" key="1">
    <source>
        <dbReference type="EMBL" id="QHT27648.1"/>
    </source>
</evidence>
<sequence>MSLLLHPTSIYKQFLINQLNNQNPTTPTPTPNLPKELCDIIKSYCFYDTVSYQILCNIIRYKVDICDIINEHVINNEQLFIDYFEDDYEETPHNLDHATVIYTIQKYNPLENTFYFSMSNVIDLCKKCGNYVSCKTPNIPSHVRCTCF</sequence>
<organism evidence="1">
    <name type="scientific">viral metagenome</name>
    <dbReference type="NCBI Taxonomy" id="1070528"/>
    <lineage>
        <taxon>unclassified sequences</taxon>
        <taxon>metagenomes</taxon>
        <taxon>organismal metagenomes</taxon>
    </lineage>
</organism>
<protein>
    <submittedName>
        <fullName evidence="1">Uncharacterized protein</fullName>
    </submittedName>
</protein>
<dbReference type="AlphaFoldDB" id="A0A6C0EFF1"/>
<dbReference type="EMBL" id="MN739826">
    <property type="protein sequence ID" value="QHT27648.1"/>
    <property type="molecule type" value="Genomic_DNA"/>
</dbReference>
<accession>A0A6C0EFF1</accession>
<proteinExistence type="predicted"/>
<name>A0A6C0EFF1_9ZZZZ</name>
<reference evidence="1" key="1">
    <citation type="journal article" date="2020" name="Nature">
        <title>Giant virus diversity and host interactions through global metagenomics.</title>
        <authorList>
            <person name="Schulz F."/>
            <person name="Roux S."/>
            <person name="Paez-Espino D."/>
            <person name="Jungbluth S."/>
            <person name="Walsh D.A."/>
            <person name="Denef V.J."/>
            <person name="McMahon K.D."/>
            <person name="Konstantinidis K.T."/>
            <person name="Eloe-Fadrosh E.A."/>
            <person name="Kyrpides N.C."/>
            <person name="Woyke T."/>
        </authorList>
    </citation>
    <scope>NUCLEOTIDE SEQUENCE</scope>
    <source>
        <strain evidence="1">GVMAG-M-3300023179-33</strain>
    </source>
</reference>